<dbReference type="SUPFAM" id="SSF52518">
    <property type="entry name" value="Thiamin diphosphate-binding fold (THDP-binding)"/>
    <property type="match status" value="1"/>
</dbReference>
<proteinExistence type="predicted"/>
<evidence type="ECO:0000259" key="2">
    <source>
        <dbReference type="Pfam" id="PF02775"/>
    </source>
</evidence>
<feature type="domain" description="Thiamine pyrophosphate enzyme TPP-binding" evidence="2">
    <location>
        <begin position="77"/>
        <end position="209"/>
    </location>
</feature>
<dbReference type="GO" id="GO:0030976">
    <property type="term" value="F:thiamine pyrophosphate binding"/>
    <property type="evidence" value="ECO:0007669"/>
    <property type="project" value="InterPro"/>
</dbReference>
<protein>
    <submittedName>
        <fullName evidence="3">Pyruvate synthase subunit beta</fullName>
    </submittedName>
</protein>
<keyword evidence="1" id="KW-0560">Oxidoreductase</keyword>
<dbReference type="OrthoDB" id="9794954at2"/>
<dbReference type="Pfam" id="PF02775">
    <property type="entry name" value="TPP_enzyme_C"/>
    <property type="match status" value="1"/>
</dbReference>
<accession>A0A7G6E370</accession>
<keyword evidence="3" id="KW-0670">Pyruvate</keyword>
<name>A0A7G6E370_THEFR</name>
<evidence type="ECO:0000256" key="1">
    <source>
        <dbReference type="ARBA" id="ARBA00023002"/>
    </source>
</evidence>
<dbReference type="InterPro" id="IPR011766">
    <property type="entry name" value="TPP_enzyme_TPP-bd"/>
</dbReference>
<evidence type="ECO:0000313" key="4">
    <source>
        <dbReference type="Proteomes" id="UP000515847"/>
    </source>
</evidence>
<dbReference type="InterPro" id="IPR051479">
    <property type="entry name" value="PorB-like"/>
</dbReference>
<dbReference type="Proteomes" id="UP000515847">
    <property type="component" value="Chromosome"/>
</dbReference>
<dbReference type="KEGG" id="tfr:BR63_09500"/>
<evidence type="ECO:0000313" key="3">
    <source>
        <dbReference type="EMBL" id="QNB46524.1"/>
    </source>
</evidence>
<gene>
    <name evidence="3" type="ORF">BR63_09500</name>
</gene>
<dbReference type="EMBL" id="CP045798">
    <property type="protein sequence ID" value="QNB46524.1"/>
    <property type="molecule type" value="Genomic_DNA"/>
</dbReference>
<dbReference type="PANTHER" id="PTHR42897:SF2">
    <property type="entry name" value="PYRUVATE SYNTHASE SUBUNIT PORB"/>
    <property type="match status" value="1"/>
</dbReference>
<dbReference type="Gene3D" id="3.40.50.970">
    <property type="match status" value="2"/>
</dbReference>
<keyword evidence="4" id="KW-1185">Reference proteome</keyword>
<reference evidence="3 4" key="1">
    <citation type="journal article" date="2019" name="Front. Microbiol.">
        <title>Thermoanaerosceptrum fracticalcis gen. nov. sp. nov., a Novel Fumarate-Fermenting Microorganism From a Deep Fractured Carbonate Aquifer of the US Great Basin.</title>
        <authorList>
            <person name="Hamilton-Brehm S.D."/>
            <person name="Stewart L.E."/>
            <person name="Zavarin M."/>
            <person name="Caldwell M."/>
            <person name="Lawson P.A."/>
            <person name="Onstott T.C."/>
            <person name="Grzymski J."/>
            <person name="Neveux I."/>
            <person name="Lollar B.S."/>
            <person name="Russell C.E."/>
            <person name="Moser D.P."/>
        </authorList>
    </citation>
    <scope>NUCLEOTIDE SEQUENCE [LARGE SCALE GENOMIC DNA]</scope>
    <source>
        <strain evidence="3 4">DRI-13</strain>
    </source>
</reference>
<dbReference type="RefSeq" id="WP_034422094.1">
    <property type="nucleotide sequence ID" value="NZ_CP045798.1"/>
</dbReference>
<dbReference type="GO" id="GO:0016491">
    <property type="term" value="F:oxidoreductase activity"/>
    <property type="evidence" value="ECO:0007669"/>
    <property type="project" value="UniProtKB-KW"/>
</dbReference>
<sequence length="297" mass="32805">MVNVRNLPDQELFYGHKACQGCGAATAARLVLKITGERTFLAYPASCISTVSTIYLQMAFAVPSLTMAFPATGAVLSGMAAAVKAKKLENVTVLGIAGDGGTADIGLQALSGAVERGDKILYVCYDNEAYMNTGVQRSSLTPYGAWTTTTPIGENEDSFGKRKFKKNLFEIMMAHRIPYCATASVSYPVDFLNKIEKAKDTDGPSFIHVMAPCPTGWGFPSDRTIEIGRLAVETGLWYLAEYENNKVKMNLVPKTFKPVEEYLKKQKRFKHLTDEHIAIIEKHRDEEWATMGQRYGF</sequence>
<dbReference type="AlphaFoldDB" id="A0A7G6E370"/>
<dbReference type="CDD" id="cd03376">
    <property type="entry name" value="TPP_PFOR_porB_like"/>
    <property type="match status" value="1"/>
</dbReference>
<dbReference type="PANTHER" id="PTHR42897">
    <property type="entry name" value="PYRUVATE SYNTHASE SUBUNIT PORB"/>
    <property type="match status" value="1"/>
</dbReference>
<dbReference type="InterPro" id="IPR029061">
    <property type="entry name" value="THDP-binding"/>
</dbReference>
<organism evidence="3 4">
    <name type="scientific">Thermanaerosceptrum fracticalcis</name>
    <dbReference type="NCBI Taxonomy" id="1712410"/>
    <lineage>
        <taxon>Bacteria</taxon>
        <taxon>Bacillati</taxon>
        <taxon>Bacillota</taxon>
        <taxon>Clostridia</taxon>
        <taxon>Eubacteriales</taxon>
        <taxon>Peptococcaceae</taxon>
        <taxon>Thermanaerosceptrum</taxon>
    </lineage>
</organism>